<keyword evidence="4" id="KW-0067">ATP-binding</keyword>
<dbReference type="PANTHER" id="PTHR24220">
    <property type="entry name" value="IMPORT ATP-BINDING PROTEIN"/>
    <property type="match status" value="1"/>
</dbReference>
<dbReference type="FunFam" id="3.40.50.300:FF:000032">
    <property type="entry name" value="Export ABC transporter ATP-binding protein"/>
    <property type="match status" value="1"/>
</dbReference>
<sequence>MIKLENVTKIFPVGGEPYYTLDHVSFQIEKQEFIGIIGKSGSGKTTLLHIMSGIDTPSVGTVNINGTDISRLSPRELTKWRLHNIGIVFQAFHLIPTLTLLENVILPMEFASPFQKRQKKERAKELLASVGLADKWHLFPDHASGGEKQRTAIARALANDPPLILADEPTGNLDSENASHIFSLFQQLAANGKTIVMVTHDGDLAKQMPHTLELKDGHVISSLADNRDKGLRVQ</sequence>
<dbReference type="EMBL" id="CP022572">
    <property type="protein sequence ID" value="AZU64108.1"/>
    <property type="molecule type" value="Genomic_DNA"/>
</dbReference>
<dbReference type="AlphaFoldDB" id="A0A3Q9QXG3"/>
<organism evidence="6 7">
    <name type="scientific">Neobacillus mesonae</name>
    <dbReference type="NCBI Taxonomy" id="1193713"/>
    <lineage>
        <taxon>Bacteria</taxon>
        <taxon>Bacillati</taxon>
        <taxon>Bacillota</taxon>
        <taxon>Bacilli</taxon>
        <taxon>Bacillales</taxon>
        <taxon>Bacillaceae</taxon>
        <taxon>Neobacillus</taxon>
    </lineage>
</organism>
<name>A0A3Q9QXG3_9BACI</name>
<evidence type="ECO:0000256" key="3">
    <source>
        <dbReference type="ARBA" id="ARBA00022741"/>
    </source>
</evidence>
<keyword evidence="2" id="KW-0813">Transport</keyword>
<dbReference type="GO" id="GO:0098796">
    <property type="term" value="C:membrane protein complex"/>
    <property type="evidence" value="ECO:0007669"/>
    <property type="project" value="UniProtKB-ARBA"/>
</dbReference>
<evidence type="ECO:0000313" key="6">
    <source>
        <dbReference type="EMBL" id="AZU64108.1"/>
    </source>
</evidence>
<dbReference type="InterPro" id="IPR003593">
    <property type="entry name" value="AAA+_ATPase"/>
</dbReference>
<dbReference type="Pfam" id="PF00005">
    <property type="entry name" value="ABC_tran"/>
    <property type="match status" value="1"/>
</dbReference>
<evidence type="ECO:0000259" key="5">
    <source>
        <dbReference type="PROSITE" id="PS50893"/>
    </source>
</evidence>
<keyword evidence="3" id="KW-0547">Nucleotide-binding</keyword>
<dbReference type="Proteomes" id="UP000282892">
    <property type="component" value="Chromosome"/>
</dbReference>
<dbReference type="GO" id="GO:0005886">
    <property type="term" value="C:plasma membrane"/>
    <property type="evidence" value="ECO:0007669"/>
    <property type="project" value="TreeGrafter"/>
</dbReference>
<dbReference type="InterPro" id="IPR003439">
    <property type="entry name" value="ABC_transporter-like_ATP-bd"/>
</dbReference>
<gene>
    <name evidence="6" type="ORF">CHR53_24295</name>
</gene>
<dbReference type="GO" id="GO:0005524">
    <property type="term" value="F:ATP binding"/>
    <property type="evidence" value="ECO:0007669"/>
    <property type="project" value="UniProtKB-KW"/>
</dbReference>
<dbReference type="KEGG" id="nmk:CHR53_24295"/>
<protein>
    <recommendedName>
        <fullName evidence="5">ABC transporter domain-containing protein</fullName>
    </recommendedName>
</protein>
<proteinExistence type="inferred from homology"/>
<dbReference type="GO" id="GO:0016887">
    <property type="term" value="F:ATP hydrolysis activity"/>
    <property type="evidence" value="ECO:0007669"/>
    <property type="project" value="InterPro"/>
</dbReference>
<dbReference type="SUPFAM" id="SSF52540">
    <property type="entry name" value="P-loop containing nucleoside triphosphate hydrolases"/>
    <property type="match status" value="1"/>
</dbReference>
<dbReference type="PROSITE" id="PS50893">
    <property type="entry name" value="ABC_TRANSPORTER_2"/>
    <property type="match status" value="1"/>
</dbReference>
<dbReference type="InterPro" id="IPR027417">
    <property type="entry name" value="P-loop_NTPase"/>
</dbReference>
<evidence type="ECO:0000256" key="4">
    <source>
        <dbReference type="ARBA" id="ARBA00022840"/>
    </source>
</evidence>
<dbReference type="STRING" id="1193713.GCA_001636315_01756"/>
<dbReference type="CDD" id="cd03255">
    <property type="entry name" value="ABC_MJ0796_LolCDE_FtsE"/>
    <property type="match status" value="1"/>
</dbReference>
<comment type="similarity">
    <text evidence="1">Belongs to the ABC transporter superfamily.</text>
</comment>
<reference evidence="6 7" key="1">
    <citation type="submission" date="2017-07" db="EMBL/GenBank/DDBJ databases">
        <title>The complete genome sequence of Bacillus mesonae strain H20-5, an efficient strain improving plant abiotic stress resistance.</title>
        <authorList>
            <person name="Kim S.Y."/>
            <person name="Song H."/>
            <person name="Sang M.K."/>
            <person name="Weon H.-Y."/>
            <person name="Song J."/>
        </authorList>
    </citation>
    <scope>NUCLEOTIDE SEQUENCE [LARGE SCALE GENOMIC DNA]</scope>
    <source>
        <strain evidence="6 7">H20-5</strain>
    </source>
</reference>
<evidence type="ECO:0000256" key="2">
    <source>
        <dbReference type="ARBA" id="ARBA00022448"/>
    </source>
</evidence>
<keyword evidence="7" id="KW-1185">Reference proteome</keyword>
<dbReference type="Gene3D" id="3.40.50.300">
    <property type="entry name" value="P-loop containing nucleotide triphosphate hydrolases"/>
    <property type="match status" value="1"/>
</dbReference>
<dbReference type="InterPro" id="IPR017911">
    <property type="entry name" value="MacB-like_ATP-bd"/>
</dbReference>
<evidence type="ECO:0000256" key="1">
    <source>
        <dbReference type="ARBA" id="ARBA00005417"/>
    </source>
</evidence>
<dbReference type="GO" id="GO:0022857">
    <property type="term" value="F:transmembrane transporter activity"/>
    <property type="evidence" value="ECO:0007669"/>
    <property type="project" value="TreeGrafter"/>
</dbReference>
<accession>A0A3Q9QXG3</accession>
<dbReference type="OrthoDB" id="9791546at2"/>
<dbReference type="RefSeq" id="WP_127488808.1">
    <property type="nucleotide sequence ID" value="NZ_CP022572.1"/>
</dbReference>
<evidence type="ECO:0000313" key="7">
    <source>
        <dbReference type="Proteomes" id="UP000282892"/>
    </source>
</evidence>
<dbReference type="SMART" id="SM00382">
    <property type="entry name" value="AAA"/>
    <property type="match status" value="1"/>
</dbReference>
<dbReference type="InterPro" id="IPR015854">
    <property type="entry name" value="ABC_transpr_LolD-like"/>
</dbReference>
<feature type="domain" description="ABC transporter" evidence="5">
    <location>
        <begin position="2"/>
        <end position="233"/>
    </location>
</feature>